<evidence type="ECO:0000256" key="1">
    <source>
        <dbReference type="SAM" id="SignalP"/>
    </source>
</evidence>
<protein>
    <submittedName>
        <fullName evidence="2">Uncharacterized protein</fullName>
    </submittedName>
</protein>
<sequence>MQFLLKITLALLLLPLGIQAQKSTNPAAKGFNAAGSDPKAIAIADQVMEAMGGRKAWDGTRYINWNFFGRRNLLWDKKKGQVRIDIPADNSTYIVDLNKETGLIKHKGVVMAQADSIKKYAGVAKSIWINDSYWLLMPYKLKDSGVTLKYKGEMPTEAGAASDVLELTFEGVGRTPENRYLVFVDKTTHLVAHWQHFRKASDEKPGMSTPWENYEKHGKILISGGRGTNRKLTDIQVLSTVPKGKFLTF</sequence>
<gene>
    <name evidence="2" type="ordered locus">Halhy_6051</name>
</gene>
<dbReference type="RefSeq" id="WP_013768399.1">
    <property type="nucleotide sequence ID" value="NC_015510.1"/>
</dbReference>
<dbReference type="AlphaFoldDB" id="F4L1H7"/>
<reference key="2">
    <citation type="submission" date="2011-04" db="EMBL/GenBank/DDBJ databases">
        <title>Complete sequence of chromosome of Haliscomenobacter hydrossis DSM 1100.</title>
        <authorList>
            <consortium name="US DOE Joint Genome Institute (JGI-PGF)"/>
            <person name="Lucas S."/>
            <person name="Han J."/>
            <person name="Lapidus A."/>
            <person name="Bruce D."/>
            <person name="Goodwin L."/>
            <person name="Pitluck S."/>
            <person name="Peters L."/>
            <person name="Kyrpides N."/>
            <person name="Mavromatis K."/>
            <person name="Ivanova N."/>
            <person name="Ovchinnikova G."/>
            <person name="Pagani I."/>
            <person name="Daligault H."/>
            <person name="Detter J.C."/>
            <person name="Han C."/>
            <person name="Land M."/>
            <person name="Hauser L."/>
            <person name="Markowitz V."/>
            <person name="Cheng J.-F."/>
            <person name="Hugenholtz P."/>
            <person name="Woyke T."/>
            <person name="Wu D."/>
            <person name="Verbarg S."/>
            <person name="Frueling A."/>
            <person name="Brambilla E."/>
            <person name="Klenk H.-P."/>
            <person name="Eisen J.A."/>
        </authorList>
    </citation>
    <scope>NUCLEOTIDE SEQUENCE</scope>
    <source>
        <strain>DSM 1100</strain>
    </source>
</reference>
<reference evidence="2 3" key="1">
    <citation type="journal article" date="2011" name="Stand. Genomic Sci.">
        <title>Complete genome sequence of Haliscomenobacter hydrossis type strain (O).</title>
        <authorList>
            <consortium name="US DOE Joint Genome Institute (JGI-PGF)"/>
            <person name="Daligault H."/>
            <person name="Lapidus A."/>
            <person name="Zeytun A."/>
            <person name="Nolan M."/>
            <person name="Lucas S."/>
            <person name="Del Rio T.G."/>
            <person name="Tice H."/>
            <person name="Cheng J.F."/>
            <person name="Tapia R."/>
            <person name="Han C."/>
            <person name="Goodwin L."/>
            <person name="Pitluck S."/>
            <person name="Liolios K."/>
            <person name="Pagani I."/>
            <person name="Ivanova N."/>
            <person name="Huntemann M."/>
            <person name="Mavromatis K."/>
            <person name="Mikhailova N."/>
            <person name="Pati A."/>
            <person name="Chen A."/>
            <person name="Palaniappan K."/>
            <person name="Land M."/>
            <person name="Hauser L."/>
            <person name="Brambilla E.M."/>
            <person name="Rohde M."/>
            <person name="Verbarg S."/>
            <person name="Goker M."/>
            <person name="Bristow J."/>
            <person name="Eisen J.A."/>
            <person name="Markowitz V."/>
            <person name="Hugenholtz P."/>
            <person name="Kyrpides N.C."/>
            <person name="Klenk H.P."/>
            <person name="Woyke T."/>
        </authorList>
    </citation>
    <scope>NUCLEOTIDE SEQUENCE [LARGE SCALE GENOMIC DNA]</scope>
    <source>
        <strain evidence="3">ATCC 27775 / DSM 1100 / LMG 10767 / O</strain>
    </source>
</reference>
<dbReference type="EMBL" id="CP002691">
    <property type="protein sequence ID" value="AEE53874.1"/>
    <property type="molecule type" value="Genomic_DNA"/>
</dbReference>
<dbReference type="KEGG" id="hhy:Halhy_6051"/>
<dbReference type="Proteomes" id="UP000008461">
    <property type="component" value="Chromosome"/>
</dbReference>
<feature type="chain" id="PRO_5003316338" evidence="1">
    <location>
        <begin position="21"/>
        <end position="249"/>
    </location>
</feature>
<dbReference type="STRING" id="760192.Halhy_6051"/>
<dbReference type="HOGENOM" id="CLU_1114594_0_0_10"/>
<proteinExistence type="predicted"/>
<accession>F4L1H7</accession>
<keyword evidence="3" id="KW-1185">Reference proteome</keyword>
<evidence type="ECO:0000313" key="2">
    <source>
        <dbReference type="EMBL" id="AEE53874.1"/>
    </source>
</evidence>
<organism evidence="2 3">
    <name type="scientific">Haliscomenobacter hydrossis (strain ATCC 27775 / DSM 1100 / LMG 10767 / O)</name>
    <dbReference type="NCBI Taxonomy" id="760192"/>
    <lineage>
        <taxon>Bacteria</taxon>
        <taxon>Pseudomonadati</taxon>
        <taxon>Bacteroidota</taxon>
        <taxon>Saprospiria</taxon>
        <taxon>Saprospirales</taxon>
        <taxon>Haliscomenobacteraceae</taxon>
        <taxon>Haliscomenobacter</taxon>
    </lineage>
</organism>
<feature type="signal peptide" evidence="1">
    <location>
        <begin position="1"/>
        <end position="20"/>
    </location>
</feature>
<name>F4L1H7_HALH1</name>
<evidence type="ECO:0000313" key="3">
    <source>
        <dbReference type="Proteomes" id="UP000008461"/>
    </source>
</evidence>
<dbReference type="eggNOG" id="ENOG502Z8JV">
    <property type="taxonomic scope" value="Bacteria"/>
</dbReference>
<keyword evidence="1" id="KW-0732">Signal</keyword>
<dbReference type="OrthoDB" id="892266at2"/>